<comment type="similarity">
    <text evidence="1">In the C-terminal section; belongs to the transposase 35 family.</text>
</comment>
<feature type="domain" description="Probable transposase IS891/IS1136/IS1341" evidence="6">
    <location>
        <begin position="186"/>
        <end position="274"/>
    </location>
</feature>
<evidence type="ECO:0000259" key="6">
    <source>
        <dbReference type="Pfam" id="PF01385"/>
    </source>
</evidence>
<keyword evidence="8" id="KW-0255">Endonuclease</keyword>
<evidence type="ECO:0000259" key="7">
    <source>
        <dbReference type="Pfam" id="PF07282"/>
    </source>
</evidence>
<dbReference type="InterPro" id="IPR010095">
    <property type="entry name" value="Cas12f1-like_TNB"/>
</dbReference>
<keyword evidence="3" id="KW-0815">Transposition</keyword>
<dbReference type="InterPro" id="IPR051399">
    <property type="entry name" value="RNA-guided_DNA_endo/Transpos"/>
</dbReference>
<evidence type="ECO:0000256" key="4">
    <source>
        <dbReference type="ARBA" id="ARBA00023125"/>
    </source>
</evidence>
<comment type="caution">
    <text evidence="8">The sequence shown here is derived from an EMBL/GenBank/DDBJ whole genome shotgun (WGS) entry which is preliminary data.</text>
</comment>
<dbReference type="InterPro" id="IPR001959">
    <property type="entry name" value="Transposase"/>
</dbReference>
<evidence type="ECO:0000256" key="2">
    <source>
        <dbReference type="ARBA" id="ARBA00011044"/>
    </source>
</evidence>
<keyword evidence="8" id="KW-0540">Nuclease</keyword>
<dbReference type="NCBIfam" id="NF040570">
    <property type="entry name" value="guided_TnpB"/>
    <property type="match status" value="1"/>
</dbReference>
<keyword evidence="4" id="KW-0238">DNA-binding</keyword>
<gene>
    <name evidence="8" type="ORF">ACFOEN_00335</name>
</gene>
<feature type="domain" description="Cas12f1-like TNB" evidence="7">
    <location>
        <begin position="287"/>
        <end position="356"/>
    </location>
</feature>
<evidence type="ECO:0000256" key="1">
    <source>
        <dbReference type="ARBA" id="ARBA00008761"/>
    </source>
</evidence>
<protein>
    <submittedName>
        <fullName evidence="8">RNA-guided endonuclease InsQ/TnpB family protein</fullName>
    </submittedName>
</protein>
<keyword evidence="9" id="KW-1185">Reference proteome</keyword>
<reference evidence="9" key="1">
    <citation type="journal article" date="2019" name="Int. J. Syst. Evol. Microbiol.">
        <title>The Global Catalogue of Microorganisms (GCM) 10K type strain sequencing project: providing services to taxonomists for standard genome sequencing and annotation.</title>
        <authorList>
            <consortium name="The Broad Institute Genomics Platform"/>
            <consortium name="The Broad Institute Genome Sequencing Center for Infectious Disease"/>
            <person name="Wu L."/>
            <person name="Ma J."/>
        </authorList>
    </citation>
    <scope>NUCLEOTIDE SEQUENCE [LARGE SCALE GENOMIC DNA]</scope>
    <source>
        <strain evidence="9">KCTC 52168</strain>
    </source>
</reference>
<dbReference type="GO" id="GO:0004519">
    <property type="term" value="F:endonuclease activity"/>
    <property type="evidence" value="ECO:0007669"/>
    <property type="project" value="UniProtKB-KW"/>
</dbReference>
<name>A0ABV7H368_9BURK</name>
<evidence type="ECO:0000313" key="8">
    <source>
        <dbReference type="EMBL" id="MFC3146081.1"/>
    </source>
</evidence>
<keyword evidence="5" id="KW-0233">DNA recombination</keyword>
<keyword evidence="8" id="KW-0378">Hydrolase</keyword>
<accession>A0ABV7H368</accession>
<sequence length="404" mass="44872">MIETRLSNEPRKPARPKHRVRVLRVRIKNKHAEALDEMARAVNLCWNYCNELSLKILEREQRFVKASELQRYMAGASKEGLPVGSAVFQQVAEEFVTRRAQHRKRRLAWRVSRGSRRSLGWIPFKARSLTYRAGQIQFQGQMLGIWDSWGMGEVELGAGCISQDARGRWYLNVTVKLPALPAKPPTLSAPVGIDLGLKDLAALSDGRKIEAQRFYRDLEPALATAQRAGKRARVRAIHAKIANRRKDFLHQFSSQLVREHGCIVVGDVNAQALAQGPHAKSVLDAGWSTLRTMLKYKSDDAAVWFLETSESHTTRTCSHCGERTGPSGVEGLAVRRWACAHCGWAHDRDVNAARNILKRGLLQLEQQFSSALEAKACERAVNEAGAKASAGAGHGPLAAGIPRL</sequence>
<dbReference type="Pfam" id="PF01385">
    <property type="entry name" value="OrfB_IS605"/>
    <property type="match status" value="1"/>
</dbReference>
<proteinExistence type="inferred from homology"/>
<dbReference type="PANTHER" id="PTHR30405">
    <property type="entry name" value="TRANSPOSASE"/>
    <property type="match status" value="1"/>
</dbReference>
<dbReference type="EMBL" id="JBHRTI010000001">
    <property type="protein sequence ID" value="MFC3146081.1"/>
    <property type="molecule type" value="Genomic_DNA"/>
</dbReference>
<dbReference type="RefSeq" id="WP_377300370.1">
    <property type="nucleotide sequence ID" value="NZ_JBHRTI010000001.1"/>
</dbReference>
<dbReference type="Pfam" id="PF07282">
    <property type="entry name" value="Cas12f1-like_TNB"/>
    <property type="match status" value="1"/>
</dbReference>
<evidence type="ECO:0000256" key="5">
    <source>
        <dbReference type="ARBA" id="ARBA00023172"/>
    </source>
</evidence>
<dbReference type="Proteomes" id="UP001595556">
    <property type="component" value="Unassembled WGS sequence"/>
</dbReference>
<comment type="similarity">
    <text evidence="2">In the N-terminal section; belongs to the transposase 2 family.</text>
</comment>
<organism evidence="8 9">
    <name type="scientific">Piscinibacterium candidicorallinum</name>
    <dbReference type="NCBI Taxonomy" id="1793872"/>
    <lineage>
        <taxon>Bacteria</taxon>
        <taxon>Pseudomonadati</taxon>
        <taxon>Pseudomonadota</taxon>
        <taxon>Betaproteobacteria</taxon>
        <taxon>Burkholderiales</taxon>
        <taxon>Piscinibacterium</taxon>
    </lineage>
</organism>
<evidence type="ECO:0000313" key="9">
    <source>
        <dbReference type="Proteomes" id="UP001595556"/>
    </source>
</evidence>
<evidence type="ECO:0000256" key="3">
    <source>
        <dbReference type="ARBA" id="ARBA00022578"/>
    </source>
</evidence>
<dbReference type="PANTHER" id="PTHR30405:SF25">
    <property type="entry name" value="RNA-GUIDED DNA ENDONUCLEASE INSQ-RELATED"/>
    <property type="match status" value="1"/>
</dbReference>